<evidence type="ECO:0000256" key="1">
    <source>
        <dbReference type="ARBA" id="ARBA00006082"/>
    </source>
</evidence>
<evidence type="ECO:0000313" key="7">
    <source>
        <dbReference type="Proteomes" id="UP000669133"/>
    </source>
</evidence>
<dbReference type="GO" id="GO:0005524">
    <property type="term" value="F:ATP binding"/>
    <property type="evidence" value="ECO:0007669"/>
    <property type="project" value="InterPro"/>
</dbReference>
<feature type="domain" description="MutL C-terminal dimerisation" evidence="4">
    <location>
        <begin position="694"/>
        <end position="839"/>
    </location>
</feature>
<dbReference type="FunFam" id="3.30.565.10:FF:000017">
    <property type="entry name" value="PMS1 homolog 1, mismatch repair system component"/>
    <property type="match status" value="1"/>
</dbReference>
<accession>A0A8H7ZLP9</accession>
<dbReference type="FunFam" id="3.30.1370.100:FF:000001">
    <property type="entry name" value="Mismatch repair endonuclease pms1, putative"/>
    <property type="match status" value="1"/>
</dbReference>
<feature type="compositionally biased region" description="Polar residues" evidence="3">
    <location>
        <begin position="529"/>
        <end position="566"/>
    </location>
</feature>
<sequence>MSSIQSIDAVDVSKITSGQVIIDLRSIVKELIENSIDAGASKIVVNFINYGIDSITVSDNGKGIDKEDFETVCLRSHTSKINDLDDLSQLGTLGFRGEALNSICALSTKVTITTSTLTTYPRNYTLKYDQLGKLKEETTKLGGMSNKSGTTIAIEQLFKNFTVRHKNFIKNSKREFHKAVNFIINYLLIYPEIKFEVTNTNSNGKKQLVLSSKGGENNTTVENLITIYGNNGNTNLLNVDIELESDAKLSGYISSYSFGLGRSTPDRQFLFVNKRPIAFRKLTMLINEVYKSFNHVQYPIYVLNLDIDPELIDVNVLPDKTNVLIHNEARVLESIRESLVEFYTMQDKVIIPKSSRQQIPFNEYHKTTVEHVPTQDDSKGSIDIKRFIKREDESIDSLETESSTPRDETSRQVPESLESEELEVAQTDESTVKTESLICEESVESNKEELHLLTSQAQRRGRVEVLRSVYECETSGEADKLSDDKREETIVETDNDSGDEEVEEKDEIATSTQSAPIDPDKESRIMNGVDSQANSTLPTSQVQANSTLPTSQVQANSTLPTSQVQANSTLPTSQVLSNFSYNEPETQTDISELQDNHGVNFFPKQTGTDEESMYIKIGDEEFEERPAKRFKSSGLYSKKRKQSSQELLSKISALRKFDNEDNGVDGQEIKVNENLQDEEGIYHISKSDFLKMKLVGQFNLGFILVHHGDNLFIIDQHASDEKYNFEKLIEDYSIQNQPLIRPQTLELNIIDEMLVIDHEAVFRNNGFKFTIDHEGKLGSRIVLTSLPVYKNIMFDTNDFMELINLINEQPSNKHIKCSKIRKILAMKACRSSIMIGSSLSRGRMTRVVQNLSRLDKPWNCPHGRPTMRHLSDLDNWKSKYFDYRL</sequence>
<dbReference type="Gene3D" id="3.30.1540.20">
    <property type="entry name" value="MutL, C-terminal domain, dimerisation subdomain"/>
    <property type="match status" value="1"/>
</dbReference>
<dbReference type="InterPro" id="IPR042120">
    <property type="entry name" value="MutL_C_dimsub"/>
</dbReference>
<comment type="caution">
    <text evidence="6">The sequence shown here is derived from an EMBL/GenBank/DDBJ whole genome shotgun (WGS) entry which is preliminary data.</text>
</comment>
<evidence type="ECO:0000256" key="2">
    <source>
        <dbReference type="ARBA" id="ARBA00022763"/>
    </source>
</evidence>
<evidence type="ECO:0000259" key="5">
    <source>
        <dbReference type="SMART" id="SM01340"/>
    </source>
</evidence>
<dbReference type="GO" id="GO:0140664">
    <property type="term" value="F:ATP-dependent DNA damage sensor activity"/>
    <property type="evidence" value="ECO:0007669"/>
    <property type="project" value="InterPro"/>
</dbReference>
<feature type="region of interest" description="Disordered" evidence="3">
    <location>
        <begin position="393"/>
        <end position="433"/>
    </location>
</feature>
<dbReference type="Proteomes" id="UP000669133">
    <property type="component" value="Unassembled WGS sequence"/>
</dbReference>
<dbReference type="GO" id="GO:0030983">
    <property type="term" value="F:mismatched DNA binding"/>
    <property type="evidence" value="ECO:0007669"/>
    <property type="project" value="InterPro"/>
</dbReference>
<dbReference type="Gene3D" id="3.30.565.10">
    <property type="entry name" value="Histidine kinase-like ATPase, C-terminal domain"/>
    <property type="match status" value="1"/>
</dbReference>
<keyword evidence="2" id="KW-0227">DNA damage</keyword>
<dbReference type="Pfam" id="PF08676">
    <property type="entry name" value="MutL_C"/>
    <property type="match status" value="1"/>
</dbReference>
<dbReference type="CDD" id="cd03484">
    <property type="entry name" value="MutL_Trans_hPMS_2_like"/>
    <property type="match status" value="1"/>
</dbReference>
<dbReference type="InterPro" id="IPR037198">
    <property type="entry name" value="MutL_C_sf"/>
</dbReference>
<protein>
    <submittedName>
        <fullName evidence="6">PMS1</fullName>
    </submittedName>
</protein>
<keyword evidence="7" id="KW-1185">Reference proteome</keyword>
<dbReference type="InterPro" id="IPR036890">
    <property type="entry name" value="HATPase_C_sf"/>
</dbReference>
<dbReference type="InterPro" id="IPR014762">
    <property type="entry name" value="DNA_mismatch_repair_CS"/>
</dbReference>
<feature type="compositionally biased region" description="Basic and acidic residues" evidence="3">
    <location>
        <begin position="477"/>
        <end position="489"/>
    </location>
</feature>
<dbReference type="InterPro" id="IPR042121">
    <property type="entry name" value="MutL_C_regsub"/>
</dbReference>
<dbReference type="Pfam" id="PF01119">
    <property type="entry name" value="DNA_mis_repair"/>
    <property type="match status" value="1"/>
</dbReference>
<dbReference type="SMART" id="SM00853">
    <property type="entry name" value="MutL_C"/>
    <property type="match status" value="1"/>
</dbReference>
<dbReference type="SUPFAM" id="SSF118116">
    <property type="entry name" value="DNA mismatch repair protein MutL"/>
    <property type="match status" value="1"/>
</dbReference>
<dbReference type="PANTHER" id="PTHR10073">
    <property type="entry name" value="DNA MISMATCH REPAIR PROTEIN MLH, PMS, MUTL"/>
    <property type="match status" value="1"/>
</dbReference>
<dbReference type="GO" id="GO:0032389">
    <property type="term" value="C:MutLalpha complex"/>
    <property type="evidence" value="ECO:0007669"/>
    <property type="project" value="TreeGrafter"/>
</dbReference>
<feature type="compositionally biased region" description="Acidic residues" evidence="3">
    <location>
        <begin position="490"/>
        <end position="506"/>
    </location>
</feature>
<dbReference type="InterPro" id="IPR002099">
    <property type="entry name" value="MutL/Mlh/PMS"/>
</dbReference>
<comment type="similarity">
    <text evidence="1">Belongs to the DNA mismatch repair MutL/HexB family.</text>
</comment>
<proteinExistence type="inferred from homology"/>
<gene>
    <name evidence="6" type="ORF">I9W82_001226</name>
</gene>
<dbReference type="Gene3D" id="3.30.1370.100">
    <property type="entry name" value="MutL, C-terminal domain, regulatory subdomain"/>
    <property type="match status" value="1"/>
</dbReference>
<dbReference type="SUPFAM" id="SSF55874">
    <property type="entry name" value="ATPase domain of HSP90 chaperone/DNA topoisomerase II/histidine kinase"/>
    <property type="match status" value="1"/>
</dbReference>
<dbReference type="GeneID" id="93649855"/>
<organism evidence="6 7">
    <name type="scientific">Candida metapsilosis</name>
    <dbReference type="NCBI Taxonomy" id="273372"/>
    <lineage>
        <taxon>Eukaryota</taxon>
        <taxon>Fungi</taxon>
        <taxon>Dikarya</taxon>
        <taxon>Ascomycota</taxon>
        <taxon>Saccharomycotina</taxon>
        <taxon>Pichiomycetes</taxon>
        <taxon>Debaryomycetaceae</taxon>
        <taxon>Candida/Lodderomyces clade</taxon>
        <taxon>Candida</taxon>
    </lineage>
</organism>
<dbReference type="PANTHER" id="PTHR10073:SF52">
    <property type="entry name" value="MISMATCH REPAIR ENDONUCLEASE PMS2"/>
    <property type="match status" value="1"/>
</dbReference>
<dbReference type="EMBL" id="JAEOAQ010000001">
    <property type="protein sequence ID" value="KAG5422132.1"/>
    <property type="molecule type" value="Genomic_DNA"/>
</dbReference>
<dbReference type="NCBIfam" id="TIGR00585">
    <property type="entry name" value="mutl"/>
    <property type="match status" value="1"/>
</dbReference>
<dbReference type="InterPro" id="IPR014721">
    <property type="entry name" value="Ribsml_uS5_D2-typ_fold_subgr"/>
</dbReference>
<dbReference type="InterPro" id="IPR013507">
    <property type="entry name" value="DNA_mismatch_S5_2-like"/>
</dbReference>
<evidence type="ECO:0000313" key="6">
    <source>
        <dbReference type="EMBL" id="KAG5422132.1"/>
    </source>
</evidence>
<dbReference type="AlphaFoldDB" id="A0A8H7ZLP9"/>
<dbReference type="SUPFAM" id="SSF54211">
    <property type="entry name" value="Ribosomal protein S5 domain 2-like"/>
    <property type="match status" value="1"/>
</dbReference>
<name>A0A8H7ZLP9_9ASCO</name>
<dbReference type="GO" id="GO:0016887">
    <property type="term" value="F:ATP hydrolysis activity"/>
    <property type="evidence" value="ECO:0007669"/>
    <property type="project" value="InterPro"/>
</dbReference>
<dbReference type="RefSeq" id="XP_067551248.1">
    <property type="nucleotide sequence ID" value="XM_067689949.1"/>
</dbReference>
<dbReference type="PROSITE" id="PS00058">
    <property type="entry name" value="DNA_MISMATCH_REPAIR_1"/>
    <property type="match status" value="1"/>
</dbReference>
<dbReference type="CDD" id="cd16926">
    <property type="entry name" value="HATPase_MutL-MLH-PMS-like"/>
    <property type="match status" value="1"/>
</dbReference>
<dbReference type="Pfam" id="PF13589">
    <property type="entry name" value="HATPase_c_3"/>
    <property type="match status" value="1"/>
</dbReference>
<dbReference type="Gene3D" id="3.30.230.10">
    <property type="match status" value="1"/>
</dbReference>
<evidence type="ECO:0000256" key="3">
    <source>
        <dbReference type="SAM" id="MobiDB-lite"/>
    </source>
</evidence>
<dbReference type="GO" id="GO:0006298">
    <property type="term" value="P:mismatch repair"/>
    <property type="evidence" value="ECO:0007669"/>
    <property type="project" value="InterPro"/>
</dbReference>
<evidence type="ECO:0000259" key="4">
    <source>
        <dbReference type="SMART" id="SM00853"/>
    </source>
</evidence>
<dbReference type="InterPro" id="IPR020568">
    <property type="entry name" value="Ribosomal_Su5_D2-typ_SF"/>
</dbReference>
<feature type="domain" description="DNA mismatch repair protein S5" evidence="5">
    <location>
        <begin position="224"/>
        <end position="344"/>
    </location>
</feature>
<dbReference type="OrthoDB" id="10263226at2759"/>
<dbReference type="SMART" id="SM01340">
    <property type="entry name" value="DNA_mis_repair"/>
    <property type="match status" value="1"/>
</dbReference>
<dbReference type="InterPro" id="IPR014790">
    <property type="entry name" value="MutL_C"/>
</dbReference>
<reference evidence="6 7" key="1">
    <citation type="submission" date="2020-12" db="EMBL/GenBank/DDBJ databases">
        <title>Effect of drift, selection, and recombination on the evolution of hybrid genomes in Candida yeast pathogens.</title>
        <authorList>
            <person name="Mixao V."/>
            <person name="Ksiezopolska E."/>
            <person name="Saus E."/>
            <person name="Boekhout T."/>
            <person name="Gacser A."/>
            <person name="Gabaldon T."/>
        </authorList>
    </citation>
    <scope>NUCLEOTIDE SEQUENCE [LARGE SCALE GENOMIC DNA]</scope>
    <source>
        <strain evidence="6 7">BP57</strain>
    </source>
</reference>
<dbReference type="GO" id="GO:0061982">
    <property type="term" value="P:meiosis I cell cycle process"/>
    <property type="evidence" value="ECO:0007669"/>
    <property type="project" value="UniProtKB-ARBA"/>
</dbReference>
<feature type="region of interest" description="Disordered" evidence="3">
    <location>
        <begin position="474"/>
        <end position="566"/>
    </location>
</feature>
<dbReference type="InterPro" id="IPR038973">
    <property type="entry name" value="MutL/Mlh/Pms-like"/>
</dbReference>